<dbReference type="PROSITE" id="PS51123">
    <property type="entry name" value="OMPA_2"/>
    <property type="match status" value="1"/>
</dbReference>
<comment type="subcellular location">
    <subcellularLocation>
        <location evidence="1">Cell outer membrane</location>
    </subcellularLocation>
</comment>
<feature type="domain" description="OmpA-like" evidence="7">
    <location>
        <begin position="486"/>
        <end position="603"/>
    </location>
</feature>
<proteinExistence type="predicted"/>
<dbReference type="InterPro" id="IPR006664">
    <property type="entry name" value="OMP_bac"/>
</dbReference>
<evidence type="ECO:0000259" key="7">
    <source>
        <dbReference type="PROSITE" id="PS51123"/>
    </source>
</evidence>
<organism evidence="8 9">
    <name type="scientific">Yoonia vestfoldensis</name>
    <dbReference type="NCBI Taxonomy" id="245188"/>
    <lineage>
        <taxon>Bacteria</taxon>
        <taxon>Pseudomonadati</taxon>
        <taxon>Pseudomonadota</taxon>
        <taxon>Alphaproteobacteria</taxon>
        <taxon>Rhodobacterales</taxon>
        <taxon>Paracoccaceae</taxon>
        <taxon>Yoonia</taxon>
    </lineage>
</organism>
<protein>
    <submittedName>
        <fullName evidence="8">Putative lipoprotein YiaD</fullName>
    </submittedName>
</protein>
<dbReference type="PANTHER" id="PTHR30329:SF21">
    <property type="entry name" value="LIPOPROTEIN YIAD-RELATED"/>
    <property type="match status" value="1"/>
</dbReference>
<dbReference type="InterPro" id="IPR036737">
    <property type="entry name" value="OmpA-like_sf"/>
</dbReference>
<dbReference type="EMBL" id="CP021431">
    <property type="protein sequence ID" value="ARU02156.1"/>
    <property type="molecule type" value="Genomic_DNA"/>
</dbReference>
<dbReference type="OrthoDB" id="5525824at2"/>
<dbReference type="Gene3D" id="3.30.1330.60">
    <property type="entry name" value="OmpA-like domain"/>
    <property type="match status" value="1"/>
</dbReference>
<dbReference type="PRINTS" id="PR01021">
    <property type="entry name" value="OMPADOMAIN"/>
</dbReference>
<dbReference type="PANTHER" id="PTHR30329">
    <property type="entry name" value="STATOR ELEMENT OF FLAGELLAR MOTOR COMPLEX"/>
    <property type="match status" value="1"/>
</dbReference>
<dbReference type="InterPro" id="IPR050330">
    <property type="entry name" value="Bact_OuterMem_StrucFunc"/>
</dbReference>
<dbReference type="STRING" id="1122181.GCA_000382265_00294"/>
<evidence type="ECO:0000256" key="4">
    <source>
        <dbReference type="PROSITE-ProRule" id="PRU00473"/>
    </source>
</evidence>
<dbReference type="Proteomes" id="UP000195273">
    <property type="component" value="Chromosome"/>
</dbReference>
<keyword evidence="9" id="KW-1185">Reference proteome</keyword>
<keyword evidence="2 4" id="KW-0472">Membrane</keyword>
<evidence type="ECO:0000313" key="8">
    <source>
        <dbReference type="EMBL" id="ARU02156.1"/>
    </source>
</evidence>
<dbReference type="Pfam" id="PF04972">
    <property type="entry name" value="BON"/>
    <property type="match status" value="1"/>
</dbReference>
<dbReference type="RefSeq" id="WP_087209662.1">
    <property type="nucleotide sequence ID" value="NZ_CP021431.1"/>
</dbReference>
<keyword evidence="6" id="KW-0732">Signal</keyword>
<keyword evidence="8" id="KW-0449">Lipoprotein</keyword>
<name>A0A1Y0EEU5_9RHOB</name>
<feature type="region of interest" description="Disordered" evidence="5">
    <location>
        <begin position="599"/>
        <end position="636"/>
    </location>
</feature>
<keyword evidence="3" id="KW-0998">Cell outer membrane</keyword>
<evidence type="ECO:0000256" key="6">
    <source>
        <dbReference type="SAM" id="SignalP"/>
    </source>
</evidence>
<dbReference type="InterPro" id="IPR006665">
    <property type="entry name" value="OmpA-like"/>
</dbReference>
<feature type="chain" id="PRO_5012959823" evidence="6">
    <location>
        <begin position="24"/>
        <end position="636"/>
    </location>
</feature>
<feature type="compositionally biased region" description="Acidic residues" evidence="5">
    <location>
        <begin position="602"/>
        <end position="636"/>
    </location>
</feature>
<dbReference type="InterPro" id="IPR007055">
    <property type="entry name" value="BON_dom"/>
</dbReference>
<dbReference type="GO" id="GO:0009279">
    <property type="term" value="C:cell outer membrane"/>
    <property type="evidence" value="ECO:0007669"/>
    <property type="project" value="UniProtKB-SubCell"/>
</dbReference>
<dbReference type="AlphaFoldDB" id="A0A1Y0EEU5"/>
<dbReference type="CDD" id="cd07185">
    <property type="entry name" value="OmpA_C-like"/>
    <property type="match status" value="1"/>
</dbReference>
<evidence type="ECO:0000256" key="3">
    <source>
        <dbReference type="ARBA" id="ARBA00023237"/>
    </source>
</evidence>
<dbReference type="Gene3D" id="3.40.1520.20">
    <property type="match status" value="2"/>
</dbReference>
<dbReference type="Pfam" id="PF00691">
    <property type="entry name" value="OmpA"/>
    <property type="match status" value="1"/>
</dbReference>
<evidence type="ECO:0000256" key="2">
    <source>
        <dbReference type="ARBA" id="ARBA00023136"/>
    </source>
</evidence>
<evidence type="ECO:0000256" key="5">
    <source>
        <dbReference type="SAM" id="MobiDB-lite"/>
    </source>
</evidence>
<sequence length="636" mass="67264">MRLSAIFIRIIAFSIAAAGSVAAAQLTVASVEDRSVDAVRQTLAENSYDWADVLGDGLQVILEGTAPTEALRFRAISAAGGVVDASRVIDNLSVADAADFAPPEFKIEILRNDSGVSLIGLIPASSNRDALARRITRIANGQSVADLLETGDYPMPPTWRAAVDFAIVALEMLPRSKISVTAERVTISGIADNLIEKRRLEAALARSRPDGVRLALEINAPRPVISPFTARFILDADSARFDACAVDTVEARELILNAATSAGLVGQVNCMLALGAPSQDWGQAVALAINAVQNLGGGTVTLTDTDVILVALPGTAQARFDDAVGQLENSLPDVFALSAELPALPDDDAEGPPQFTATLSPEGHVQLRGRMPDDLTNMVAQNFATAKFGQRNITMRTRVVDGLPAGWSVRVLAGIEALSELSNGIVIVEPQTISLRGNTGNETAAAEISRLMIDKLGQAADFNLDVTYVEALDPVAALPTPAQCIAQIIMMTEGRKITFDPGSASITAAAQPVIDDIAEVLRLCGDLPIRVAGYTDSQGREEMNLRLSQDRADAVLTALRARRVPVSTFEAVGYGMANPIADNGTEEGREANRRIEFSLIPPEEDAVTDETLPEEVETDAETPQDGTGDDAAEATP</sequence>
<accession>A0A1Y0EEU5</accession>
<gene>
    <name evidence="8" type="primary">yiaD</name>
    <name evidence="8" type="ORF">LOKVESSMR4R_02865</name>
</gene>
<evidence type="ECO:0000313" key="9">
    <source>
        <dbReference type="Proteomes" id="UP000195273"/>
    </source>
</evidence>
<dbReference type="KEGG" id="lvs:LOKVESSMR4R_02865"/>
<reference evidence="8 9" key="1">
    <citation type="submission" date="2017-05" db="EMBL/GenBank/DDBJ databases">
        <title>Genome Sequence of Loktanella vestfoldensis Strain SMR4r Isolated from a Culture of the Diatom Skeletonema marinoi.</title>
        <authorList>
            <person name="Topel M."/>
            <person name="Pinder M.I.M."/>
            <person name="Johansson O.N."/>
            <person name="Kourtchenko O."/>
            <person name="Godhe A."/>
            <person name="Clarke A.K."/>
        </authorList>
    </citation>
    <scope>NUCLEOTIDE SEQUENCE [LARGE SCALE GENOMIC DNA]</scope>
    <source>
        <strain evidence="8 9">SMR4r</strain>
    </source>
</reference>
<evidence type="ECO:0000256" key="1">
    <source>
        <dbReference type="ARBA" id="ARBA00004442"/>
    </source>
</evidence>
<dbReference type="SUPFAM" id="SSF103088">
    <property type="entry name" value="OmpA-like"/>
    <property type="match status" value="1"/>
</dbReference>
<feature type="signal peptide" evidence="6">
    <location>
        <begin position="1"/>
        <end position="23"/>
    </location>
</feature>